<evidence type="ECO:0000256" key="1">
    <source>
        <dbReference type="SAM" id="MobiDB-lite"/>
    </source>
</evidence>
<dbReference type="RefSeq" id="WP_076176410.1">
    <property type="nucleotide sequence ID" value="NZ_MRTP01000018.1"/>
</dbReference>
<evidence type="ECO:0000256" key="2">
    <source>
        <dbReference type="SAM" id="Phobius"/>
    </source>
</evidence>
<sequence>MLIFGYKDIATFRNEKKPRASCMLLASFLAAVGINIILDLSVYYAANSSSYRSNPKKGKVTANGGREDSEKKPDVDN</sequence>
<keyword evidence="2" id="KW-0472">Membrane</keyword>
<gene>
    <name evidence="3" type="ORF">BK138_32345</name>
</gene>
<evidence type="ECO:0000313" key="3">
    <source>
        <dbReference type="EMBL" id="OMF47324.1"/>
    </source>
</evidence>
<feature type="transmembrane region" description="Helical" evidence="2">
    <location>
        <begin position="21"/>
        <end position="46"/>
    </location>
</feature>
<name>A0A1R1E674_9BACL</name>
<dbReference type="AlphaFoldDB" id="A0A1R1E674"/>
<feature type="compositionally biased region" description="Basic and acidic residues" evidence="1">
    <location>
        <begin position="65"/>
        <end position="77"/>
    </location>
</feature>
<dbReference type="Proteomes" id="UP000187172">
    <property type="component" value="Unassembled WGS sequence"/>
</dbReference>
<reference evidence="3 4" key="1">
    <citation type="submission" date="2016-11" db="EMBL/GenBank/DDBJ databases">
        <title>Paenibacillus species isolates.</title>
        <authorList>
            <person name="Beno S.M."/>
        </authorList>
    </citation>
    <scope>NUCLEOTIDE SEQUENCE [LARGE SCALE GENOMIC DNA]</scope>
    <source>
        <strain evidence="3 4">FSL R5-0378</strain>
    </source>
</reference>
<evidence type="ECO:0000313" key="4">
    <source>
        <dbReference type="Proteomes" id="UP000187172"/>
    </source>
</evidence>
<dbReference type="EMBL" id="MRTP01000018">
    <property type="protein sequence ID" value="OMF47324.1"/>
    <property type="molecule type" value="Genomic_DNA"/>
</dbReference>
<organism evidence="3 4">
    <name type="scientific">Paenibacillus rhizosphaerae</name>
    <dbReference type="NCBI Taxonomy" id="297318"/>
    <lineage>
        <taxon>Bacteria</taxon>
        <taxon>Bacillati</taxon>
        <taxon>Bacillota</taxon>
        <taxon>Bacilli</taxon>
        <taxon>Bacillales</taxon>
        <taxon>Paenibacillaceae</taxon>
        <taxon>Paenibacillus</taxon>
    </lineage>
</organism>
<protein>
    <submittedName>
        <fullName evidence="3">Uncharacterized protein</fullName>
    </submittedName>
</protein>
<keyword evidence="4" id="KW-1185">Reference proteome</keyword>
<keyword evidence="2" id="KW-1133">Transmembrane helix</keyword>
<proteinExistence type="predicted"/>
<accession>A0A1R1E674</accession>
<comment type="caution">
    <text evidence="3">The sequence shown here is derived from an EMBL/GenBank/DDBJ whole genome shotgun (WGS) entry which is preliminary data.</text>
</comment>
<keyword evidence="2" id="KW-0812">Transmembrane</keyword>
<feature type="region of interest" description="Disordered" evidence="1">
    <location>
        <begin position="49"/>
        <end position="77"/>
    </location>
</feature>